<comment type="similarity">
    <text evidence="1">Belongs to the MEMO1 family.</text>
</comment>
<sequence>MPEAPLTCDEVLSRGWDDFSDKEMRSLLRAERNKMTVAFGRLPDDNRPPTKAFDGWYELAPFQLRWEFDEYLEDVPETVDGSPLPIPGARAVIAPHAGYAYSGRCSAWAFRCLDLSQAKRVFVLGPTHYFYFSGLALSTFSQYSTPLGAFSVDQQTLRDIAASAASAGAPEVRNIPRRRELDEHSLEMEIAFLYQRCEATFSRPQDFPTIVPMLVSGNADDEKAIGRLLLPYLRDPANAFVVSSDFCHWGRQFGDYRPYFPGGDRKRRVNLRDGDAPPTSPPIHESIKMLDDEAIEAMETGVHDAFVANLEETDNSVCGRHPIGAMMAALEMLGENAPLEKKPKFKHVRYDRSALLMDPTKSSVSYVSAYATF</sequence>
<dbReference type="STRING" id="1245745.A0A0A2VVR9"/>
<dbReference type="PANTHER" id="PTHR11060:SF0">
    <property type="entry name" value="PROTEIN MEMO1"/>
    <property type="match status" value="1"/>
</dbReference>
<gene>
    <name evidence="2" type="ORF">BBAD15_g2600</name>
</gene>
<dbReference type="HOGENOM" id="CLU_038085_0_0_1"/>
<protein>
    <submittedName>
        <fullName evidence="2">Protein C4H3.04c</fullName>
    </submittedName>
</protein>
<reference evidence="2 3" key="1">
    <citation type="submission" date="2012-10" db="EMBL/GenBank/DDBJ databases">
        <title>Genome sequencing and analysis of entomopathogenic fungi Beauveria bassiana D1-5.</title>
        <authorList>
            <person name="Li Q."/>
            <person name="Wang L."/>
            <person name="Zhang Z."/>
            <person name="Wang Q."/>
            <person name="Ren J."/>
            <person name="Wang M."/>
            <person name="Xu W."/>
            <person name="Wang J."/>
            <person name="Lu Y."/>
            <person name="Du Q."/>
            <person name="Sun Z."/>
        </authorList>
    </citation>
    <scope>NUCLEOTIDE SEQUENCE [LARGE SCALE GENOMIC DNA]</scope>
    <source>
        <strain evidence="2 3">D1-5</strain>
    </source>
</reference>
<dbReference type="OrthoDB" id="417112at2759"/>
<proteinExistence type="inferred from homology"/>
<evidence type="ECO:0000313" key="3">
    <source>
        <dbReference type="Proteomes" id="UP000030106"/>
    </source>
</evidence>
<dbReference type="CDD" id="cd07361">
    <property type="entry name" value="MEMO_like"/>
    <property type="match status" value="1"/>
</dbReference>
<organism evidence="2 3">
    <name type="scientific">Beauveria bassiana D1-5</name>
    <dbReference type="NCBI Taxonomy" id="1245745"/>
    <lineage>
        <taxon>Eukaryota</taxon>
        <taxon>Fungi</taxon>
        <taxon>Dikarya</taxon>
        <taxon>Ascomycota</taxon>
        <taxon>Pezizomycotina</taxon>
        <taxon>Sordariomycetes</taxon>
        <taxon>Hypocreomycetidae</taxon>
        <taxon>Hypocreales</taxon>
        <taxon>Cordycipitaceae</taxon>
        <taxon>Beauveria</taxon>
    </lineage>
</organism>
<dbReference type="Gene3D" id="3.40.830.10">
    <property type="entry name" value="LigB-like"/>
    <property type="match status" value="1"/>
</dbReference>
<comment type="caution">
    <text evidence="2">The sequence shown here is derived from an EMBL/GenBank/DDBJ whole genome shotgun (WGS) entry which is preliminary data.</text>
</comment>
<dbReference type="Proteomes" id="UP000030106">
    <property type="component" value="Unassembled WGS sequence"/>
</dbReference>
<dbReference type="InterPro" id="IPR002737">
    <property type="entry name" value="MEMO1_fam"/>
</dbReference>
<accession>A0A0A2VVR9</accession>
<dbReference type="NCBIfam" id="TIGR04336">
    <property type="entry name" value="AmmeMemoSam_B"/>
    <property type="match status" value="1"/>
</dbReference>
<name>A0A0A2VVR9_BEABA</name>
<dbReference type="Pfam" id="PF01875">
    <property type="entry name" value="Memo"/>
    <property type="match status" value="1"/>
</dbReference>
<dbReference type="AlphaFoldDB" id="A0A0A2VVR9"/>
<evidence type="ECO:0000256" key="1">
    <source>
        <dbReference type="ARBA" id="ARBA00006315"/>
    </source>
</evidence>
<dbReference type="EMBL" id="ANFO01000187">
    <property type="protein sequence ID" value="KGQ11683.1"/>
    <property type="molecule type" value="Genomic_DNA"/>
</dbReference>
<evidence type="ECO:0000313" key="2">
    <source>
        <dbReference type="EMBL" id="KGQ11683.1"/>
    </source>
</evidence>
<dbReference type="PANTHER" id="PTHR11060">
    <property type="entry name" value="PROTEIN MEMO1"/>
    <property type="match status" value="1"/>
</dbReference>
<dbReference type="eggNOG" id="KOG3086">
    <property type="taxonomic scope" value="Eukaryota"/>
</dbReference>